<gene>
    <name evidence="1" type="ORF">GLUCOINTEAF2_0203656</name>
</gene>
<dbReference type="Proteomes" id="UP000031553">
    <property type="component" value="Unassembled WGS sequence"/>
</dbReference>
<organism evidence="1 2">
    <name type="scientific">Komagataeibacter intermedius AF2</name>
    <dbReference type="NCBI Taxonomy" id="1458464"/>
    <lineage>
        <taxon>Bacteria</taxon>
        <taxon>Pseudomonadati</taxon>
        <taxon>Pseudomonadota</taxon>
        <taxon>Alphaproteobacteria</taxon>
        <taxon>Acetobacterales</taxon>
        <taxon>Acetobacteraceae</taxon>
        <taxon>Komagataeibacter</taxon>
    </lineage>
</organism>
<reference evidence="1 2" key="1">
    <citation type="submission" date="2015-07" db="EMBL/GenBank/DDBJ databases">
        <title>Draft Genome Sequence of Komagataeibacter intermedius Strain AF2, Isolated from Kombucha Tea.</title>
        <authorList>
            <person name="Santos R.A."/>
            <person name="Berretta A.A."/>
            <person name="Barud H.S."/>
            <person name="Ribeiro S.J."/>
            <person name="Gonzalez-Garcia L.N."/>
            <person name="Zucchi T.D."/>
            <person name="Goldman G.H."/>
            <person name="Riano-Pachon D.M."/>
        </authorList>
    </citation>
    <scope>NUCLEOTIDE SEQUENCE [LARGE SCALE GENOMIC DNA]</scope>
    <source>
        <strain evidence="1 2">AF2</strain>
    </source>
</reference>
<dbReference type="AlphaFoldDB" id="A0A0N1FBK5"/>
<evidence type="ECO:0000313" key="2">
    <source>
        <dbReference type="Proteomes" id="UP000031553"/>
    </source>
</evidence>
<proteinExistence type="predicted"/>
<sequence>MTQGRSKMLLHRAFRHVQPGGNGAVTQPRYPIEHKDAPRQLGQFIEKGRDLSDFLPCGCHILRAGAIIGNMGEILDRNTGRLTAAQ</sequence>
<comment type="caution">
    <text evidence="1">The sequence shown here is derived from an EMBL/GenBank/DDBJ whole genome shotgun (WGS) entry which is preliminary data.</text>
</comment>
<name>A0A0N1FBK5_9PROT</name>
<evidence type="ECO:0000313" key="1">
    <source>
        <dbReference type="EMBL" id="KPH88788.1"/>
    </source>
</evidence>
<protein>
    <submittedName>
        <fullName evidence="1">Uncharacterized protein</fullName>
    </submittedName>
</protein>
<dbReference type="EMBL" id="JUFX02000004">
    <property type="protein sequence ID" value="KPH88788.1"/>
    <property type="molecule type" value="Genomic_DNA"/>
</dbReference>
<accession>A0A0N1FBK5</accession>